<protein>
    <recommendedName>
        <fullName evidence="4 13">GPI mannosyltransferase 1</fullName>
        <ecNumber evidence="13">2.4.1.-</ecNumber>
    </recommendedName>
    <alternativeName>
        <fullName evidence="13">GPI mannosyltransferase I</fullName>
    </alternativeName>
</protein>
<keyword evidence="7 13" id="KW-0808">Transferase</keyword>
<keyword evidence="11 13" id="KW-0472">Membrane</keyword>
<gene>
    <name evidence="15" type="primary">GPI14</name>
    <name evidence="15" type="ORF">JDV02_009028</name>
</gene>
<keyword evidence="5 13" id="KW-0337">GPI-anchor biosynthesis</keyword>
<dbReference type="InterPro" id="IPR007704">
    <property type="entry name" value="PIG-M"/>
</dbReference>
<dbReference type="OrthoDB" id="1741594at2759"/>
<keyword evidence="9 13" id="KW-0256">Endoplasmic reticulum</keyword>
<feature type="transmembrane region" description="Helical" evidence="13">
    <location>
        <begin position="93"/>
        <end position="110"/>
    </location>
</feature>
<evidence type="ECO:0000313" key="16">
    <source>
        <dbReference type="Proteomes" id="UP000829364"/>
    </source>
</evidence>
<feature type="transmembrane region" description="Helical" evidence="13">
    <location>
        <begin position="115"/>
        <end position="135"/>
    </location>
</feature>
<evidence type="ECO:0000256" key="12">
    <source>
        <dbReference type="ARBA" id="ARBA00025399"/>
    </source>
</evidence>
<dbReference type="GeneID" id="72070973"/>
<dbReference type="GO" id="GO:0004376">
    <property type="term" value="F:GPI mannosyltransferase activity"/>
    <property type="evidence" value="ECO:0007669"/>
    <property type="project" value="InterPro"/>
</dbReference>
<dbReference type="GO" id="GO:0006506">
    <property type="term" value="P:GPI anchor biosynthetic process"/>
    <property type="evidence" value="ECO:0007669"/>
    <property type="project" value="UniProtKB-KW"/>
</dbReference>
<evidence type="ECO:0000256" key="3">
    <source>
        <dbReference type="ARBA" id="ARBA00011071"/>
    </source>
</evidence>
<feature type="transmembrane region" description="Helical" evidence="13">
    <location>
        <begin position="375"/>
        <end position="393"/>
    </location>
</feature>
<evidence type="ECO:0000256" key="9">
    <source>
        <dbReference type="ARBA" id="ARBA00022824"/>
    </source>
</evidence>
<evidence type="ECO:0000256" key="2">
    <source>
        <dbReference type="ARBA" id="ARBA00004687"/>
    </source>
</evidence>
<evidence type="ECO:0000256" key="10">
    <source>
        <dbReference type="ARBA" id="ARBA00022989"/>
    </source>
</evidence>
<feature type="region of interest" description="Disordered" evidence="14">
    <location>
        <begin position="248"/>
        <end position="273"/>
    </location>
</feature>
<evidence type="ECO:0000256" key="13">
    <source>
        <dbReference type="RuleBase" id="RU365064"/>
    </source>
</evidence>
<dbReference type="PANTHER" id="PTHR12886">
    <property type="entry name" value="PIG-M MANNOSYLTRANSFERASE"/>
    <property type="match status" value="1"/>
</dbReference>
<dbReference type="GO" id="GO:0005789">
    <property type="term" value="C:endoplasmic reticulum membrane"/>
    <property type="evidence" value="ECO:0007669"/>
    <property type="project" value="UniProtKB-SubCell"/>
</dbReference>
<dbReference type="Pfam" id="PF05007">
    <property type="entry name" value="Mannosyl_trans"/>
    <property type="match status" value="2"/>
</dbReference>
<feature type="transmembrane region" description="Helical" evidence="13">
    <location>
        <begin position="405"/>
        <end position="430"/>
    </location>
</feature>
<comment type="subcellular location">
    <subcellularLocation>
        <location evidence="1 13">Endoplasmic reticulum membrane</location>
        <topology evidence="1 13">Multi-pass membrane protein</topology>
    </subcellularLocation>
</comment>
<comment type="function">
    <text evidence="12 13">Mannosyltransferase involved in glycosylphosphatidylinositol-anchor biosynthesis. Transfers the first alpha-1,4-mannose to GlcN-acyl-PI during GPI precursor assembly. Required for cell wall integrity.</text>
</comment>
<dbReference type="PANTHER" id="PTHR12886:SF0">
    <property type="entry name" value="GPI MANNOSYLTRANSFERASE 1"/>
    <property type="match status" value="1"/>
</dbReference>
<evidence type="ECO:0000256" key="6">
    <source>
        <dbReference type="ARBA" id="ARBA00022676"/>
    </source>
</evidence>
<comment type="pathway">
    <text evidence="2 13">Glycolipid biosynthesis; glycosylphosphatidylinositol-anchor biosynthesis.</text>
</comment>
<dbReference type="KEGG" id="ptkz:JDV02_009028"/>
<feature type="compositionally biased region" description="Low complexity" evidence="14">
    <location>
        <begin position="62"/>
        <end position="82"/>
    </location>
</feature>
<keyword evidence="8 13" id="KW-0812">Transmembrane</keyword>
<feature type="transmembrane region" description="Helical" evidence="13">
    <location>
        <begin position="296"/>
        <end position="315"/>
    </location>
</feature>
<evidence type="ECO:0000256" key="4">
    <source>
        <dbReference type="ARBA" id="ARBA00013797"/>
    </source>
</evidence>
<evidence type="ECO:0000256" key="7">
    <source>
        <dbReference type="ARBA" id="ARBA00022679"/>
    </source>
</evidence>
<feature type="transmembrane region" description="Helical" evidence="13">
    <location>
        <begin position="214"/>
        <end position="240"/>
    </location>
</feature>
<accession>A0A9Q8VFR8</accession>
<dbReference type="GO" id="GO:1990529">
    <property type="term" value="C:glycosylphosphatidylinositol-mannosyltransferase I complex"/>
    <property type="evidence" value="ECO:0007669"/>
    <property type="project" value="TreeGrafter"/>
</dbReference>
<dbReference type="RefSeq" id="XP_047846675.1">
    <property type="nucleotide sequence ID" value="XM_047990666.1"/>
</dbReference>
<sequence>MAALGAIAPLLLRPAPLFLVAAALRLALLLYGNWQDAHSALKYTDIDYLVFTDAARYLVSSSSSSPSSSSSSSSSAFDPSSPYQRDTYRYTPLLAWLLLPTTLSPQWLFFSFGKLVFALADLLAGWLILRVLLYVPPTAPLRGGQRIIASSSPSSSSQSPPPPPMTLERAGAFAALWLWNPMVATISTRGSSEGLLGVLTVALLWAVQRRRVSLAGALLGLGVHFKIYPFIYAPAIIWWMDDEHMGGGGGAPTSQHTPAKGGARKQTHSSASASSSAGGAALLLLLRFGSPARIRLALVSLATFMGLNLLMYAAYGRPFIVHTFLHHLTRIDHRHNFSPYNVLLYLTSASSPSSSPATSAASAASAAAAWHVESLAFVPQLLLSCVLIPFVLAKKDLATSMMAQTFAFVTFNKVCTSQYFLWYMIFLPLYLPRSSLLRSPKLGVTALVLWVASQGAWLQQGYQLEFLGKSTFFPGLWLSSLGFFLVNCWILGIIISDGVAQPGIETLSKTHVE</sequence>
<proteinExistence type="inferred from homology"/>
<feature type="region of interest" description="Disordered" evidence="14">
    <location>
        <begin position="62"/>
        <end position="83"/>
    </location>
</feature>
<evidence type="ECO:0000256" key="11">
    <source>
        <dbReference type="ARBA" id="ARBA00023136"/>
    </source>
</evidence>
<feature type="transmembrane region" description="Helical" evidence="13">
    <location>
        <begin position="271"/>
        <end position="289"/>
    </location>
</feature>
<feature type="transmembrane region" description="Helical" evidence="13">
    <location>
        <begin position="471"/>
        <end position="495"/>
    </location>
</feature>
<evidence type="ECO:0000256" key="14">
    <source>
        <dbReference type="SAM" id="MobiDB-lite"/>
    </source>
</evidence>
<comment type="similarity">
    <text evidence="3 13">Belongs to the PIGM family.</text>
</comment>
<name>A0A9Q8VFR8_9HYPO</name>
<dbReference type="Proteomes" id="UP000829364">
    <property type="component" value="Chromosome 9"/>
</dbReference>
<dbReference type="EMBL" id="CP086362">
    <property type="protein sequence ID" value="UNI23194.1"/>
    <property type="molecule type" value="Genomic_DNA"/>
</dbReference>
<evidence type="ECO:0000256" key="1">
    <source>
        <dbReference type="ARBA" id="ARBA00004477"/>
    </source>
</evidence>
<evidence type="ECO:0000256" key="8">
    <source>
        <dbReference type="ARBA" id="ARBA00022692"/>
    </source>
</evidence>
<reference evidence="15" key="1">
    <citation type="submission" date="2021-11" db="EMBL/GenBank/DDBJ databases">
        <title>Purpureocillium_takamizusanense_genome.</title>
        <authorList>
            <person name="Nguyen N.-H."/>
        </authorList>
    </citation>
    <scope>NUCLEOTIDE SEQUENCE</scope>
    <source>
        <strain evidence="15">PT3</strain>
    </source>
</reference>
<organism evidence="15 16">
    <name type="scientific">Purpureocillium takamizusanense</name>
    <dbReference type="NCBI Taxonomy" id="2060973"/>
    <lineage>
        <taxon>Eukaryota</taxon>
        <taxon>Fungi</taxon>
        <taxon>Dikarya</taxon>
        <taxon>Ascomycota</taxon>
        <taxon>Pezizomycotina</taxon>
        <taxon>Sordariomycetes</taxon>
        <taxon>Hypocreomycetidae</taxon>
        <taxon>Hypocreales</taxon>
        <taxon>Ophiocordycipitaceae</taxon>
        <taxon>Purpureocillium</taxon>
    </lineage>
</organism>
<dbReference type="AlphaFoldDB" id="A0A9Q8VFR8"/>
<keyword evidence="16" id="KW-1185">Reference proteome</keyword>
<dbReference type="GO" id="GO:0051751">
    <property type="term" value="F:alpha-1,4-mannosyltransferase activity"/>
    <property type="evidence" value="ECO:0007669"/>
    <property type="project" value="InterPro"/>
</dbReference>
<evidence type="ECO:0000256" key="5">
    <source>
        <dbReference type="ARBA" id="ARBA00022502"/>
    </source>
</evidence>
<keyword evidence="6 13" id="KW-0328">Glycosyltransferase</keyword>
<keyword evidence="10 13" id="KW-1133">Transmembrane helix</keyword>
<evidence type="ECO:0000313" key="15">
    <source>
        <dbReference type="EMBL" id="UNI23194.1"/>
    </source>
</evidence>
<dbReference type="EC" id="2.4.1.-" evidence="13"/>